<dbReference type="GO" id="GO:0001046">
    <property type="term" value="F:core promoter sequence-specific DNA binding"/>
    <property type="evidence" value="ECO:0007669"/>
    <property type="project" value="TreeGrafter"/>
</dbReference>
<name>A0A975RSU3_9BRAD</name>
<accession>A0A975RSU3</accession>
<evidence type="ECO:0000313" key="1">
    <source>
        <dbReference type="EMBL" id="QWG18298.1"/>
    </source>
</evidence>
<dbReference type="GO" id="GO:0006355">
    <property type="term" value="P:regulation of DNA-templated transcription"/>
    <property type="evidence" value="ECO:0007669"/>
    <property type="project" value="InterPro"/>
</dbReference>
<proteinExistence type="predicted"/>
<dbReference type="SUPFAM" id="SSF47413">
    <property type="entry name" value="lambda repressor-like DNA-binding domains"/>
    <property type="match status" value="1"/>
</dbReference>
<reference evidence="1" key="1">
    <citation type="submission" date="2021-06" db="EMBL/GenBank/DDBJ databases">
        <title>Bradyrhizobium sp. S2-11-2 Genome sequencing.</title>
        <authorList>
            <person name="Jin L."/>
        </authorList>
    </citation>
    <scope>NUCLEOTIDE SEQUENCE</scope>
    <source>
        <strain evidence="1">S2-11-2</strain>
    </source>
</reference>
<dbReference type="RefSeq" id="WP_215613889.1">
    <property type="nucleotide sequence ID" value="NZ_CP076135.1"/>
</dbReference>
<dbReference type="AlphaFoldDB" id="A0A975RSU3"/>
<dbReference type="EMBL" id="CP076135">
    <property type="protein sequence ID" value="QWG18298.1"/>
    <property type="molecule type" value="Genomic_DNA"/>
</dbReference>
<dbReference type="KEGG" id="bsei:KMZ68_25785"/>
<gene>
    <name evidence="1" type="ORF">KMZ68_25785</name>
</gene>
<dbReference type="PANTHER" id="PTHR40455:SF1">
    <property type="entry name" value="ANTITOXIN HIGA"/>
    <property type="match status" value="1"/>
</dbReference>
<evidence type="ECO:0000313" key="2">
    <source>
        <dbReference type="Proteomes" id="UP000680805"/>
    </source>
</evidence>
<organism evidence="1 2">
    <name type="scientific">Bradyrhizobium sediminis</name>
    <dbReference type="NCBI Taxonomy" id="2840469"/>
    <lineage>
        <taxon>Bacteria</taxon>
        <taxon>Pseudomonadati</taxon>
        <taxon>Pseudomonadota</taxon>
        <taxon>Alphaproteobacteria</taxon>
        <taxon>Hyphomicrobiales</taxon>
        <taxon>Nitrobacteraceae</taxon>
        <taxon>Bradyrhizobium</taxon>
    </lineage>
</organism>
<dbReference type="InterPro" id="IPR010982">
    <property type="entry name" value="Lambda_DNA-bd_dom_sf"/>
</dbReference>
<protein>
    <submittedName>
        <fullName evidence="1">XRE family transcriptional regulator</fullName>
    </submittedName>
</protein>
<dbReference type="Gene3D" id="1.10.260.40">
    <property type="entry name" value="lambda repressor-like DNA-binding domains"/>
    <property type="match status" value="1"/>
</dbReference>
<dbReference type="InterPro" id="IPR039060">
    <property type="entry name" value="Antitox_HigA"/>
</dbReference>
<dbReference type="Proteomes" id="UP000680805">
    <property type="component" value="Chromosome"/>
</dbReference>
<dbReference type="PANTHER" id="PTHR40455">
    <property type="entry name" value="ANTITOXIN HIGA"/>
    <property type="match status" value="1"/>
</dbReference>
<sequence length="132" mass="15389">MAKKMIRPLHSEADYDVALNEIERYFENEPKPGTPEADRFDLLALIIEDYERKRWPIEPPDTIDAIRYRMETGGYTQADLGRLLGSRQRASDILTRKRPLTMRMAWRLHREWGIPAEALIAPPRSRGRRSAA</sequence>